<keyword evidence="1" id="KW-0614">Plasmid</keyword>
<dbReference type="RefSeq" id="WP_138247066.1">
    <property type="nucleotide sequence ID" value="NZ_CP040331.1"/>
</dbReference>
<proteinExistence type="predicted"/>
<protein>
    <submittedName>
        <fullName evidence="1">Uncharacterized protein</fullName>
    </submittedName>
</protein>
<dbReference type="EMBL" id="CP040331">
    <property type="protein sequence ID" value="QCS44666.1"/>
    <property type="molecule type" value="Genomic_DNA"/>
</dbReference>
<accession>A0A4V1G0A5</accession>
<dbReference type="Proteomes" id="UP000302218">
    <property type="component" value="Plasmid pNVE500"/>
</dbReference>
<name>A0A4V1G0A5_9EURY</name>
<organism evidence="1 2">
    <name type="scientific">Natrinema versiforme</name>
    <dbReference type="NCBI Taxonomy" id="88724"/>
    <lineage>
        <taxon>Archaea</taxon>
        <taxon>Methanobacteriati</taxon>
        <taxon>Methanobacteriota</taxon>
        <taxon>Stenosarchaea group</taxon>
        <taxon>Halobacteria</taxon>
        <taxon>Halobacteriales</taxon>
        <taxon>Natrialbaceae</taxon>
        <taxon>Natrinema</taxon>
    </lineage>
</organism>
<reference evidence="2" key="1">
    <citation type="submission" date="2019-05" db="EMBL/GenBank/DDBJ databases">
        <title>Genome sequence and methylation pattern of the halophilic Archaeon Natrinema versiforme BOL5-4.</title>
        <authorList>
            <person name="DasSarma P."/>
            <person name="Anton B.P."/>
            <person name="DasSarma S.L."/>
            <person name="Martinez F.L."/>
            <person name="Guzman D."/>
            <person name="Roberts R.J."/>
            <person name="DasSarma S."/>
        </authorList>
    </citation>
    <scope>NUCLEOTIDE SEQUENCE [LARGE SCALE GENOMIC DNA]</scope>
    <source>
        <strain evidence="2">BOL5-4</strain>
        <plasmid evidence="2">pnve500</plasmid>
    </source>
</reference>
<gene>
    <name evidence="1" type="ORF">FEJ81_20380</name>
</gene>
<dbReference type="GeneID" id="40267684"/>
<evidence type="ECO:0000313" key="1">
    <source>
        <dbReference type="EMBL" id="QCS44666.1"/>
    </source>
</evidence>
<dbReference type="AlphaFoldDB" id="A0A4V1G0A5"/>
<sequence length="154" mass="17049">MTDALARYLDIESEDNLTRIVFGFLELLGSTVLTEVLELSEGELSNEFYVEFHTRIDPRAERIPDVLIADADTTVMIEAKRGPVSIRTNFGTNTTICTALETSGNSCYSLVEIGEWTVEIHQLPRVLTNNLARTTIVLVKDATKSTGVRVSISL</sequence>
<dbReference type="KEGG" id="nvr:FEJ81_20380"/>
<evidence type="ECO:0000313" key="2">
    <source>
        <dbReference type="Proteomes" id="UP000302218"/>
    </source>
</evidence>
<geneLocation type="plasmid" evidence="2">
    <name>pnve500</name>
</geneLocation>